<feature type="transmembrane region" description="Helical" evidence="1">
    <location>
        <begin position="96"/>
        <end position="116"/>
    </location>
</feature>
<dbReference type="PROSITE" id="PS51257">
    <property type="entry name" value="PROKAR_LIPOPROTEIN"/>
    <property type="match status" value="1"/>
</dbReference>
<keyword evidence="1" id="KW-1133">Transmembrane helix</keyword>
<accession>A0A9P5TJJ5</accession>
<feature type="transmembrane region" description="Helical" evidence="1">
    <location>
        <begin position="165"/>
        <end position="185"/>
    </location>
</feature>
<reference evidence="2" key="1">
    <citation type="submission" date="2020-11" db="EMBL/GenBank/DDBJ databases">
        <authorList>
            <consortium name="DOE Joint Genome Institute"/>
            <person name="Ahrendt S."/>
            <person name="Riley R."/>
            <person name="Andreopoulos W."/>
            <person name="LaButti K."/>
            <person name="Pangilinan J."/>
            <person name="Ruiz-duenas F.J."/>
            <person name="Barrasa J.M."/>
            <person name="Sanchez-Garcia M."/>
            <person name="Camarero S."/>
            <person name="Miyauchi S."/>
            <person name="Serrano A."/>
            <person name="Linde D."/>
            <person name="Babiker R."/>
            <person name="Drula E."/>
            <person name="Ayuso-Fernandez I."/>
            <person name="Pacheco R."/>
            <person name="Padilla G."/>
            <person name="Ferreira P."/>
            <person name="Barriuso J."/>
            <person name="Kellner H."/>
            <person name="Castanera R."/>
            <person name="Alfaro M."/>
            <person name="Ramirez L."/>
            <person name="Pisabarro A.G."/>
            <person name="Kuo A."/>
            <person name="Tritt A."/>
            <person name="Lipzen A."/>
            <person name="He G."/>
            <person name="Yan M."/>
            <person name="Ng V."/>
            <person name="Cullen D."/>
            <person name="Martin F."/>
            <person name="Rosso M.-N."/>
            <person name="Henrissat B."/>
            <person name="Hibbett D."/>
            <person name="Martinez A.T."/>
            <person name="Grigoriev I.V."/>
        </authorList>
    </citation>
    <scope>NUCLEOTIDE SEQUENCE</scope>
    <source>
        <strain evidence="2">AH 44721</strain>
    </source>
</reference>
<keyword evidence="1" id="KW-0472">Membrane</keyword>
<feature type="transmembrane region" description="Helical" evidence="1">
    <location>
        <begin position="123"/>
        <end position="145"/>
    </location>
</feature>
<dbReference type="Proteomes" id="UP000724874">
    <property type="component" value="Unassembled WGS sequence"/>
</dbReference>
<feature type="transmembrane region" description="Helical" evidence="1">
    <location>
        <begin position="12"/>
        <end position="33"/>
    </location>
</feature>
<gene>
    <name evidence="2" type="ORF">CPB84DRAFT_1849585</name>
</gene>
<organism evidence="2 3">
    <name type="scientific">Gymnopilus junonius</name>
    <name type="common">Spectacular rustgill mushroom</name>
    <name type="synonym">Gymnopilus spectabilis subsp. junonius</name>
    <dbReference type="NCBI Taxonomy" id="109634"/>
    <lineage>
        <taxon>Eukaryota</taxon>
        <taxon>Fungi</taxon>
        <taxon>Dikarya</taxon>
        <taxon>Basidiomycota</taxon>
        <taxon>Agaricomycotina</taxon>
        <taxon>Agaricomycetes</taxon>
        <taxon>Agaricomycetidae</taxon>
        <taxon>Agaricales</taxon>
        <taxon>Agaricineae</taxon>
        <taxon>Hymenogastraceae</taxon>
        <taxon>Gymnopilus</taxon>
    </lineage>
</organism>
<dbReference type="GO" id="GO:0035838">
    <property type="term" value="C:growing cell tip"/>
    <property type="evidence" value="ECO:0007669"/>
    <property type="project" value="TreeGrafter"/>
</dbReference>
<evidence type="ECO:0000313" key="2">
    <source>
        <dbReference type="EMBL" id="KAF8888463.1"/>
    </source>
</evidence>
<keyword evidence="1" id="KW-0812">Transmembrane</keyword>
<evidence type="ECO:0000256" key="1">
    <source>
        <dbReference type="SAM" id="Phobius"/>
    </source>
</evidence>
<keyword evidence="3" id="KW-1185">Reference proteome</keyword>
<evidence type="ECO:0008006" key="4">
    <source>
        <dbReference type="Google" id="ProtNLM"/>
    </source>
</evidence>
<comment type="caution">
    <text evidence="2">The sequence shown here is derived from an EMBL/GenBank/DDBJ whole genome shotgun (WGS) entry which is preliminary data.</text>
</comment>
<dbReference type="GO" id="GO:0005886">
    <property type="term" value="C:plasma membrane"/>
    <property type="evidence" value="ECO:0007669"/>
    <property type="project" value="InterPro"/>
</dbReference>
<sequence length="209" mass="22567">MNRKYINPGVIFLACAFVLSFLVSISLPFLTAIDVVRVHIGNNQQKVVFGSTELRLGIWSACSYDTNGHRHGYMVPVGNLITHKTGTISSAWTRGLAVHPVATAVTFAALVLALTAHTLWASLIAFLSALLTLIAFAIDIALFALVDHEMKKVLDGGVNTNTAPAFWMTFVTLILLLLAGCAVFLGHRGDRSSGGSSYPMASIFSRFRK</sequence>
<dbReference type="EMBL" id="JADNYJ010000084">
    <property type="protein sequence ID" value="KAF8888463.1"/>
    <property type="molecule type" value="Genomic_DNA"/>
</dbReference>
<protein>
    <recommendedName>
        <fullName evidence="4">Pali-domain-containing protein</fullName>
    </recommendedName>
</protein>
<dbReference type="PANTHER" id="PTHR28013">
    <property type="entry name" value="PROTEIN DCV1-RELATED"/>
    <property type="match status" value="1"/>
</dbReference>
<evidence type="ECO:0000313" key="3">
    <source>
        <dbReference type="Proteomes" id="UP000724874"/>
    </source>
</evidence>
<dbReference type="Pfam" id="PF06687">
    <property type="entry name" value="SUR7"/>
    <property type="match status" value="1"/>
</dbReference>
<dbReference type="GO" id="GO:0032153">
    <property type="term" value="C:cell division site"/>
    <property type="evidence" value="ECO:0007669"/>
    <property type="project" value="TreeGrafter"/>
</dbReference>
<dbReference type="InterPro" id="IPR051380">
    <property type="entry name" value="pH-response_reg_palI/RIM9"/>
</dbReference>
<dbReference type="PANTHER" id="PTHR28013:SF4">
    <property type="entry name" value="MARVEL DOMAIN-CONTAINING PROTEIN"/>
    <property type="match status" value="1"/>
</dbReference>
<proteinExistence type="predicted"/>
<dbReference type="AlphaFoldDB" id="A0A9P5TJJ5"/>
<dbReference type="InterPro" id="IPR009571">
    <property type="entry name" value="SUR7/Rim9-like_fungi"/>
</dbReference>
<name>A0A9P5TJJ5_GYMJU</name>
<dbReference type="OrthoDB" id="2354757at2759"/>